<comment type="caution">
    <text evidence="2">The sequence shown here is derived from an EMBL/GenBank/DDBJ whole genome shotgun (WGS) entry which is preliminary data.</text>
</comment>
<evidence type="ECO:0000256" key="1">
    <source>
        <dbReference type="SAM" id="MobiDB-lite"/>
    </source>
</evidence>
<reference evidence="2 3" key="1">
    <citation type="submission" date="2020-08" db="EMBL/GenBank/DDBJ databases">
        <title>Sequencing the genomes of 1000 actinobacteria strains.</title>
        <authorList>
            <person name="Klenk H.-P."/>
        </authorList>
    </citation>
    <scope>NUCLEOTIDE SEQUENCE [LARGE SCALE GENOMIC DNA]</scope>
    <source>
        <strain evidence="2 3">DSM 45584</strain>
    </source>
</reference>
<dbReference type="Proteomes" id="UP000584374">
    <property type="component" value="Unassembled WGS sequence"/>
</dbReference>
<evidence type="ECO:0000313" key="3">
    <source>
        <dbReference type="Proteomes" id="UP000584374"/>
    </source>
</evidence>
<name>A0A840QHV5_9PSEU</name>
<feature type="region of interest" description="Disordered" evidence="1">
    <location>
        <begin position="84"/>
        <end position="109"/>
    </location>
</feature>
<dbReference type="CDD" id="cd20724">
    <property type="entry name" value="CdiA-CT_Kp342-like"/>
    <property type="match status" value="1"/>
</dbReference>
<protein>
    <submittedName>
        <fullName evidence="2">Uncharacterized protein</fullName>
    </submittedName>
</protein>
<dbReference type="AlphaFoldDB" id="A0A840QHV5"/>
<accession>A0A840QHV5</accession>
<dbReference type="EMBL" id="JACHIW010000002">
    <property type="protein sequence ID" value="MBB5159620.1"/>
    <property type="molecule type" value="Genomic_DNA"/>
</dbReference>
<feature type="compositionally biased region" description="Gly residues" evidence="1">
    <location>
        <begin position="84"/>
        <end position="100"/>
    </location>
</feature>
<evidence type="ECO:0000313" key="2">
    <source>
        <dbReference type="EMBL" id="MBB5159620.1"/>
    </source>
</evidence>
<keyword evidence="3" id="KW-1185">Reference proteome</keyword>
<dbReference type="RefSeq" id="WP_184732101.1">
    <property type="nucleotide sequence ID" value="NZ_JACHIW010000002.1"/>
</dbReference>
<sequence length="218" mass="23895">MSVEEVADGLDNASELLPIQTLQTVQSLLTEATQALYAVAAESDDLELAEVLESWQHSTMEIEKAVQLCAEVKTRIAAYRAEIVGGGSPSSGTTPGGKTTGGKPANRAEIDPNKFKYFFGKVTSSKHSKDRSKQNVDELSRIRIFDTPEGRETVRRHLEGVVSSDSNIIERYSDKYGSYQIRDSLLAGPGGFIQLNTTWQETGQGLRLTTMIPKRGKK</sequence>
<proteinExistence type="predicted"/>
<organism evidence="2 3">
    <name type="scientific">Saccharopolyspora phatthalungensis</name>
    <dbReference type="NCBI Taxonomy" id="664693"/>
    <lineage>
        <taxon>Bacteria</taxon>
        <taxon>Bacillati</taxon>
        <taxon>Actinomycetota</taxon>
        <taxon>Actinomycetes</taxon>
        <taxon>Pseudonocardiales</taxon>
        <taxon>Pseudonocardiaceae</taxon>
        <taxon>Saccharopolyspora</taxon>
    </lineage>
</organism>
<gene>
    <name evidence="2" type="ORF">BJ970_007219</name>
</gene>